<keyword evidence="2" id="KW-0472">Membrane</keyword>
<keyword evidence="2" id="KW-1133">Transmembrane helix</keyword>
<evidence type="ECO:0000256" key="2">
    <source>
        <dbReference type="SAM" id="Phobius"/>
    </source>
</evidence>
<name>A0AA40B230_9PEZI</name>
<keyword evidence="5" id="KW-1185">Reference proteome</keyword>
<protein>
    <submittedName>
        <fullName evidence="4">Uncharacterized protein</fullName>
    </submittedName>
</protein>
<dbReference type="AlphaFoldDB" id="A0AA40B230"/>
<accession>A0AA40B230</accession>
<feature type="region of interest" description="Disordered" evidence="1">
    <location>
        <begin position="34"/>
        <end position="60"/>
    </location>
</feature>
<comment type="caution">
    <text evidence="4">The sequence shown here is derived from an EMBL/GenBank/DDBJ whole genome shotgun (WGS) entry which is preliminary data.</text>
</comment>
<dbReference type="EMBL" id="JAUKTV010000010">
    <property type="protein sequence ID" value="KAK0726211.1"/>
    <property type="molecule type" value="Genomic_DNA"/>
</dbReference>
<dbReference type="Proteomes" id="UP001172159">
    <property type="component" value="Unassembled WGS sequence"/>
</dbReference>
<feature type="transmembrane region" description="Helical" evidence="2">
    <location>
        <begin position="234"/>
        <end position="252"/>
    </location>
</feature>
<evidence type="ECO:0000313" key="5">
    <source>
        <dbReference type="Proteomes" id="UP001172159"/>
    </source>
</evidence>
<feature type="signal peptide" evidence="3">
    <location>
        <begin position="1"/>
        <end position="25"/>
    </location>
</feature>
<sequence>MLGNMGWSTFAIFILTLAFPLNSNSSGLPCKEATDMSTPTAAHDSVLPRKPEPATHNYDVGAGTTDIRQLFHCRNEEVLGNCNRFPDGSHVYSTGRTDRTPAAASKTLNRLGNRGVEAGSDLTATNTTPNTVRRKFKSPKKPPKIGAGGAGCDSCNCNCTRIASSPAAQKATRRQTSLGKPGEIPAVEEHEEDNLGRRVVGNARRQCLPCNDDFCRLHCATSEGSNCAKLPKTLVGMAIGMGLVAILAARLLHT</sequence>
<keyword evidence="3" id="KW-0732">Signal</keyword>
<evidence type="ECO:0000256" key="1">
    <source>
        <dbReference type="SAM" id="MobiDB-lite"/>
    </source>
</evidence>
<organism evidence="4 5">
    <name type="scientific">Apiosordaria backusii</name>
    <dbReference type="NCBI Taxonomy" id="314023"/>
    <lineage>
        <taxon>Eukaryota</taxon>
        <taxon>Fungi</taxon>
        <taxon>Dikarya</taxon>
        <taxon>Ascomycota</taxon>
        <taxon>Pezizomycotina</taxon>
        <taxon>Sordariomycetes</taxon>
        <taxon>Sordariomycetidae</taxon>
        <taxon>Sordariales</taxon>
        <taxon>Lasiosphaeriaceae</taxon>
        <taxon>Apiosordaria</taxon>
    </lineage>
</organism>
<feature type="compositionally biased region" description="Basic residues" evidence="1">
    <location>
        <begin position="132"/>
        <end position="143"/>
    </location>
</feature>
<evidence type="ECO:0000313" key="4">
    <source>
        <dbReference type="EMBL" id="KAK0726211.1"/>
    </source>
</evidence>
<reference evidence="4" key="1">
    <citation type="submission" date="2023-06" db="EMBL/GenBank/DDBJ databases">
        <title>Genome-scale phylogeny and comparative genomics of the fungal order Sordariales.</title>
        <authorList>
            <consortium name="Lawrence Berkeley National Laboratory"/>
            <person name="Hensen N."/>
            <person name="Bonometti L."/>
            <person name="Westerberg I."/>
            <person name="Brannstrom I.O."/>
            <person name="Guillou S."/>
            <person name="Cros-Aarteil S."/>
            <person name="Calhoun S."/>
            <person name="Haridas S."/>
            <person name="Kuo A."/>
            <person name="Mondo S."/>
            <person name="Pangilinan J."/>
            <person name="Riley R."/>
            <person name="Labutti K."/>
            <person name="Andreopoulos B."/>
            <person name="Lipzen A."/>
            <person name="Chen C."/>
            <person name="Yanf M."/>
            <person name="Daum C."/>
            <person name="Ng V."/>
            <person name="Clum A."/>
            <person name="Steindorff A."/>
            <person name="Ohm R."/>
            <person name="Martin F."/>
            <person name="Silar P."/>
            <person name="Natvig D."/>
            <person name="Lalanne C."/>
            <person name="Gautier V."/>
            <person name="Ament-Velasquez S.L."/>
            <person name="Kruys A."/>
            <person name="Hutchinson M.I."/>
            <person name="Powell A.J."/>
            <person name="Barry K."/>
            <person name="Miller A.N."/>
            <person name="Grigoriev I.V."/>
            <person name="Debuchy R."/>
            <person name="Gladieux P."/>
            <person name="Thoren M.H."/>
            <person name="Johannesson H."/>
        </authorList>
    </citation>
    <scope>NUCLEOTIDE SEQUENCE</scope>
    <source>
        <strain evidence="4">CBS 540.89</strain>
    </source>
</reference>
<evidence type="ECO:0000256" key="3">
    <source>
        <dbReference type="SAM" id="SignalP"/>
    </source>
</evidence>
<feature type="region of interest" description="Disordered" evidence="1">
    <location>
        <begin position="116"/>
        <end position="143"/>
    </location>
</feature>
<proteinExistence type="predicted"/>
<keyword evidence="2" id="KW-0812">Transmembrane</keyword>
<feature type="chain" id="PRO_5041422955" evidence="3">
    <location>
        <begin position="26"/>
        <end position="254"/>
    </location>
</feature>
<feature type="compositionally biased region" description="Polar residues" evidence="1">
    <location>
        <begin position="122"/>
        <end position="131"/>
    </location>
</feature>
<gene>
    <name evidence="4" type="ORF">B0T21DRAFT_394763</name>
</gene>